<evidence type="ECO:0000313" key="2">
    <source>
        <dbReference type="Proteomes" id="UP000469452"/>
    </source>
</evidence>
<dbReference type="EMBL" id="VJMI01019762">
    <property type="protein sequence ID" value="KAF0706496.1"/>
    <property type="molecule type" value="Genomic_DNA"/>
</dbReference>
<organism evidence="1 2">
    <name type="scientific">Aphanomyces astaci</name>
    <name type="common">Crayfish plague agent</name>
    <dbReference type="NCBI Taxonomy" id="112090"/>
    <lineage>
        <taxon>Eukaryota</taxon>
        <taxon>Sar</taxon>
        <taxon>Stramenopiles</taxon>
        <taxon>Oomycota</taxon>
        <taxon>Saprolegniomycetes</taxon>
        <taxon>Saprolegniales</taxon>
        <taxon>Verrucalvaceae</taxon>
        <taxon>Aphanomyces</taxon>
    </lineage>
</organism>
<evidence type="ECO:0000313" key="1">
    <source>
        <dbReference type="EMBL" id="KAF0706496.1"/>
    </source>
</evidence>
<reference evidence="1 2" key="1">
    <citation type="submission" date="2019-06" db="EMBL/GenBank/DDBJ databases">
        <title>Genomics analysis of Aphanomyces spp. identifies a new class of oomycete effector associated with host adaptation.</title>
        <authorList>
            <person name="Gaulin E."/>
        </authorList>
    </citation>
    <scope>NUCLEOTIDE SEQUENCE [LARGE SCALE GENOMIC DNA]</scope>
    <source>
        <strain evidence="1 2">E</strain>
    </source>
</reference>
<protein>
    <submittedName>
        <fullName evidence="1">Uncharacterized protein</fullName>
    </submittedName>
</protein>
<dbReference type="VEuPathDB" id="FungiDB:H257_00271"/>
<proteinExistence type="predicted"/>
<sequence>MDTPPPPPPPPCPLRPAALAVNEDKLESSAFGLGIGGLRKAKQWSLFENLDETAMEYKPATAKMRLLDALRYHKPTIEEQLNYNLPGSMERLSMHKLNDVMSVCLARKGKRFTSLQIQSLSLLLAELTGVFDAVDTAFKSLSPAVCRYKPTASISTPPASDGDVEVHNAALAFHVLCNTYISLFHRLKDLVVDIRAYSVVARGLMEVPLDDSDDSGEKIAYYYTSFLNISLYLYESILLLQCPEFDAKAKAPFPTFLFVLIQKYRRERADYAVLDEKASSTPPLPTHPWWPTDSHPPLDSLAQFALFLAAVLVQRMPFLKVELEGMMVLLQVLKVDHTAMEDSLHVNLHGDQRSNYVLSRSIFEFLSTVRELRSIPKRKDLLERSRRNKKKLRRCLTNADKLVV</sequence>
<dbReference type="Proteomes" id="UP000469452">
    <property type="component" value="Unassembled WGS sequence"/>
</dbReference>
<name>A0A6A4Z7J5_APHAT</name>
<dbReference type="AlphaFoldDB" id="A0A6A4Z7J5"/>
<comment type="caution">
    <text evidence="1">The sequence shown here is derived from an EMBL/GenBank/DDBJ whole genome shotgun (WGS) entry which is preliminary data.</text>
</comment>
<gene>
    <name evidence="1" type="ORF">AaE_014078</name>
</gene>
<accession>A0A6A4Z7J5</accession>